<comment type="caution">
    <text evidence="2">The sequence shown here is derived from an EMBL/GenBank/DDBJ whole genome shotgun (WGS) entry which is preliminary data.</text>
</comment>
<feature type="region of interest" description="Disordered" evidence="1">
    <location>
        <begin position="366"/>
        <end position="398"/>
    </location>
</feature>
<dbReference type="Proteomes" id="UP000188533">
    <property type="component" value="Unassembled WGS sequence"/>
</dbReference>
<dbReference type="STRING" id="5353.A0A1Q3E7U9"/>
<dbReference type="InterPro" id="IPR013745">
    <property type="entry name" value="Bit61/PRR5"/>
</dbReference>
<protein>
    <recommendedName>
        <fullName evidence="4">HbrB-domain-containing protein</fullName>
    </recommendedName>
</protein>
<reference evidence="2 3" key="2">
    <citation type="submission" date="2017-02" db="EMBL/GenBank/DDBJ databases">
        <title>A genome survey and senescence transcriptome analysis in Lentinula edodes.</title>
        <authorList>
            <person name="Sakamoto Y."/>
            <person name="Nakade K."/>
            <person name="Sato S."/>
            <person name="Yoshida Y."/>
            <person name="Miyazaki K."/>
            <person name="Natsume S."/>
            <person name="Konno N."/>
        </authorList>
    </citation>
    <scope>NUCLEOTIDE SEQUENCE [LARGE SCALE GENOMIC DNA]</scope>
    <source>
        <strain evidence="2 3">NBRC 111202</strain>
    </source>
</reference>
<feature type="region of interest" description="Disordered" evidence="1">
    <location>
        <begin position="546"/>
        <end position="589"/>
    </location>
</feature>
<gene>
    <name evidence="2" type="ORF">LENED_005047</name>
</gene>
<evidence type="ECO:0000256" key="1">
    <source>
        <dbReference type="SAM" id="MobiDB-lite"/>
    </source>
</evidence>
<feature type="compositionally biased region" description="Polar residues" evidence="1">
    <location>
        <begin position="86"/>
        <end position="101"/>
    </location>
</feature>
<sequence>MIVVTGYVLYKRLPCQAFSEQRWRQKSRKKDSRTDIRELKILSSAVSVPRLTSLSMHPTTSPSKAAYGRTYDSKLVTREMHRLGTVPSSSASLPNPSIPQASTSSLSSSSSNDPWGFLHVNLLPLFNGEPLRIPIEDLNNLVRRHISSVVSSTPSKALSTLESDTAELLSSGMVTLNAKLSGIEDDKLISRVVELWGFFWDQVLTYVEGVLLPLQIDPLLSSLYRGPKRPSSPSRQTSGNKQSKPSLSISSSLGMSSYHIDVRTVALCSFRDKIILPLSPRLYARLSATSNMSLNKNSHQEPLQETPPRMQQMLLVLSAQSRPRPQTLSLGIAGGSSNASNLSTGEAAIADLLRVVRSASRLHYQSTFNRPSGGRPIPGSSVSSRQYHPGINNRMGISSGVGIGENSVRAPNFLSEGGPGDRRGRVADKKLTIRGRLNITPALGGDEYLNGGDLDTPRNNTGMDIGMFGFTEIERQRERDFFLDSLKSPDLPPGTPTGSSTTATVTAPRASIGGWGLGAGNEPGEGGDEDEPLDWDQAQAVVERMVGMTSSHQETNGQPALSANSNNSHFPSAGNSVSPAPPVARRRMT</sequence>
<dbReference type="PANTHER" id="PTHR32428">
    <property type="entry name" value="TARGET OF RAPAMYCIN COMPLEX 2 SUBUNIT BIT61-RELATED"/>
    <property type="match status" value="1"/>
</dbReference>
<evidence type="ECO:0000313" key="3">
    <source>
        <dbReference type="Proteomes" id="UP000188533"/>
    </source>
</evidence>
<evidence type="ECO:0008006" key="4">
    <source>
        <dbReference type="Google" id="ProtNLM"/>
    </source>
</evidence>
<dbReference type="GO" id="GO:0031932">
    <property type="term" value="C:TORC2 complex"/>
    <property type="evidence" value="ECO:0007669"/>
    <property type="project" value="TreeGrafter"/>
</dbReference>
<feature type="compositionally biased region" description="Gly residues" evidence="1">
    <location>
        <begin position="513"/>
        <end position="524"/>
    </location>
</feature>
<feature type="compositionally biased region" description="Polar residues" evidence="1">
    <location>
        <begin position="548"/>
        <end position="578"/>
    </location>
</feature>
<feature type="region of interest" description="Disordered" evidence="1">
    <location>
        <begin position="226"/>
        <end position="250"/>
    </location>
</feature>
<evidence type="ECO:0000313" key="2">
    <source>
        <dbReference type="EMBL" id="GAW03327.1"/>
    </source>
</evidence>
<dbReference type="Pfam" id="PF08539">
    <property type="entry name" value="HbrB"/>
    <property type="match status" value="1"/>
</dbReference>
<accession>A0A1Q3E7U9</accession>
<proteinExistence type="predicted"/>
<dbReference type="EMBL" id="BDGU01000145">
    <property type="protein sequence ID" value="GAW03327.1"/>
    <property type="molecule type" value="Genomic_DNA"/>
</dbReference>
<dbReference type="PANTHER" id="PTHR32428:SF2">
    <property type="entry name" value="TARGET OF RAPAMYCIN COMPLEX 2 SUBUNIT BIT61-RELATED"/>
    <property type="match status" value="1"/>
</dbReference>
<dbReference type="AlphaFoldDB" id="A0A1Q3E7U9"/>
<name>A0A1Q3E7U9_LENED</name>
<feature type="region of interest" description="Disordered" evidence="1">
    <location>
        <begin position="85"/>
        <end position="107"/>
    </location>
</feature>
<feature type="region of interest" description="Disordered" evidence="1">
    <location>
        <begin position="484"/>
        <end position="532"/>
    </location>
</feature>
<reference evidence="2 3" key="1">
    <citation type="submission" date="2016-08" db="EMBL/GenBank/DDBJ databases">
        <authorList>
            <consortium name="Lentinula edodes genome sequencing consortium"/>
            <person name="Sakamoto Y."/>
            <person name="Nakade K."/>
            <person name="Sato S."/>
            <person name="Yoshida Y."/>
            <person name="Miyazaki K."/>
            <person name="Natsume S."/>
            <person name="Konno N."/>
        </authorList>
    </citation>
    <scope>NUCLEOTIDE SEQUENCE [LARGE SCALE GENOMIC DNA]</scope>
    <source>
        <strain evidence="2 3">NBRC 111202</strain>
    </source>
</reference>
<keyword evidence="3" id="KW-1185">Reference proteome</keyword>
<organism evidence="2 3">
    <name type="scientific">Lentinula edodes</name>
    <name type="common">Shiitake mushroom</name>
    <name type="synonym">Lentinus edodes</name>
    <dbReference type="NCBI Taxonomy" id="5353"/>
    <lineage>
        <taxon>Eukaryota</taxon>
        <taxon>Fungi</taxon>
        <taxon>Dikarya</taxon>
        <taxon>Basidiomycota</taxon>
        <taxon>Agaricomycotina</taxon>
        <taxon>Agaricomycetes</taxon>
        <taxon>Agaricomycetidae</taxon>
        <taxon>Agaricales</taxon>
        <taxon>Marasmiineae</taxon>
        <taxon>Omphalotaceae</taxon>
        <taxon>Lentinula</taxon>
    </lineage>
</organism>
<feature type="compositionally biased region" description="Low complexity" evidence="1">
    <location>
        <begin position="496"/>
        <end position="508"/>
    </location>
</feature>
<dbReference type="GO" id="GO:0038203">
    <property type="term" value="P:TORC2 signaling"/>
    <property type="evidence" value="ECO:0007669"/>
    <property type="project" value="TreeGrafter"/>
</dbReference>
<feature type="compositionally biased region" description="Polar residues" evidence="1">
    <location>
        <begin position="231"/>
        <end position="242"/>
    </location>
</feature>